<dbReference type="GO" id="GO:0070762">
    <property type="term" value="C:nuclear pore transmembrane ring"/>
    <property type="evidence" value="ECO:0007669"/>
    <property type="project" value="TreeGrafter"/>
</dbReference>
<dbReference type="VEuPathDB" id="FungiDB:HMPREF1541_00435"/>
<evidence type="ECO:0000256" key="13">
    <source>
        <dbReference type="SAM" id="MobiDB-lite"/>
    </source>
</evidence>
<feature type="transmembrane region" description="Helical" evidence="14">
    <location>
        <begin position="211"/>
        <end position="233"/>
    </location>
</feature>
<keyword evidence="9" id="KW-0811">Translocation</keyword>
<name>W2SBZ4_CYPE1</name>
<evidence type="ECO:0000256" key="11">
    <source>
        <dbReference type="ARBA" id="ARBA00023136"/>
    </source>
</evidence>
<evidence type="ECO:0000256" key="14">
    <source>
        <dbReference type="SAM" id="Phobius"/>
    </source>
</evidence>
<accession>W2SBZ4</accession>
<dbReference type="GO" id="GO:0031965">
    <property type="term" value="C:nuclear membrane"/>
    <property type="evidence" value="ECO:0007669"/>
    <property type="project" value="UniProtKB-SubCell"/>
</dbReference>
<evidence type="ECO:0000256" key="1">
    <source>
        <dbReference type="ARBA" id="ARBA00004232"/>
    </source>
</evidence>
<feature type="transmembrane region" description="Helical" evidence="14">
    <location>
        <begin position="68"/>
        <end position="87"/>
    </location>
</feature>
<comment type="similarity">
    <text evidence="3">Belongs to the NDC1 family.</text>
</comment>
<keyword evidence="6" id="KW-0509">mRNA transport</keyword>
<keyword evidence="7" id="KW-0653">Protein transport</keyword>
<feature type="transmembrane region" description="Helical" evidence="14">
    <location>
        <begin position="108"/>
        <end position="128"/>
    </location>
</feature>
<feature type="transmembrane region" description="Helical" evidence="14">
    <location>
        <begin position="152"/>
        <end position="171"/>
    </location>
</feature>
<keyword evidence="5 14" id="KW-0812">Transmembrane</keyword>
<keyword evidence="4" id="KW-0813">Transport</keyword>
<proteinExistence type="inferred from homology"/>
<dbReference type="Proteomes" id="UP000030752">
    <property type="component" value="Unassembled WGS sequence"/>
</dbReference>
<dbReference type="HOGENOM" id="CLU_029386_1_0_1"/>
<dbReference type="AlphaFoldDB" id="W2SBZ4"/>
<keyword evidence="8 14" id="KW-1133">Transmembrane helix</keyword>
<dbReference type="GO" id="GO:0070631">
    <property type="term" value="P:spindle pole body localization"/>
    <property type="evidence" value="ECO:0007669"/>
    <property type="project" value="TreeGrafter"/>
</dbReference>
<dbReference type="GO" id="GO:0051028">
    <property type="term" value="P:mRNA transport"/>
    <property type="evidence" value="ECO:0007669"/>
    <property type="project" value="UniProtKB-KW"/>
</dbReference>
<dbReference type="PANTHER" id="PTHR13269">
    <property type="entry name" value="NUCLEOPORIN NDC1"/>
    <property type="match status" value="1"/>
</dbReference>
<evidence type="ECO:0008006" key="17">
    <source>
        <dbReference type="Google" id="ProtNLM"/>
    </source>
</evidence>
<evidence type="ECO:0000256" key="7">
    <source>
        <dbReference type="ARBA" id="ARBA00022927"/>
    </source>
</evidence>
<keyword evidence="10" id="KW-0906">Nuclear pore complex</keyword>
<dbReference type="eggNOG" id="ENOG502S1MG">
    <property type="taxonomic scope" value="Eukaryota"/>
</dbReference>
<organism evidence="15 16">
    <name type="scientific">Cyphellophora europaea (strain CBS 101466)</name>
    <name type="common">Phialophora europaea</name>
    <dbReference type="NCBI Taxonomy" id="1220924"/>
    <lineage>
        <taxon>Eukaryota</taxon>
        <taxon>Fungi</taxon>
        <taxon>Dikarya</taxon>
        <taxon>Ascomycota</taxon>
        <taxon>Pezizomycotina</taxon>
        <taxon>Eurotiomycetes</taxon>
        <taxon>Chaetothyriomycetidae</taxon>
        <taxon>Chaetothyriales</taxon>
        <taxon>Cyphellophoraceae</taxon>
        <taxon>Cyphellophora</taxon>
    </lineage>
</organism>
<reference evidence="15 16" key="1">
    <citation type="submission" date="2013-03" db="EMBL/GenBank/DDBJ databases">
        <title>The Genome Sequence of Phialophora europaea CBS 101466.</title>
        <authorList>
            <consortium name="The Broad Institute Genomics Platform"/>
            <person name="Cuomo C."/>
            <person name="de Hoog S."/>
            <person name="Gorbushina A."/>
            <person name="Walker B."/>
            <person name="Young S.K."/>
            <person name="Zeng Q."/>
            <person name="Gargeya S."/>
            <person name="Fitzgerald M."/>
            <person name="Haas B."/>
            <person name="Abouelleil A."/>
            <person name="Allen A.W."/>
            <person name="Alvarado L."/>
            <person name="Arachchi H.M."/>
            <person name="Berlin A.M."/>
            <person name="Chapman S.B."/>
            <person name="Gainer-Dewar J."/>
            <person name="Goldberg J."/>
            <person name="Griggs A."/>
            <person name="Gujja S."/>
            <person name="Hansen M."/>
            <person name="Howarth C."/>
            <person name="Imamovic A."/>
            <person name="Ireland A."/>
            <person name="Larimer J."/>
            <person name="McCowan C."/>
            <person name="Murphy C."/>
            <person name="Pearson M."/>
            <person name="Poon T.W."/>
            <person name="Priest M."/>
            <person name="Roberts A."/>
            <person name="Saif S."/>
            <person name="Shea T."/>
            <person name="Sisk P."/>
            <person name="Sykes S."/>
            <person name="Wortman J."/>
            <person name="Nusbaum C."/>
            <person name="Birren B."/>
        </authorList>
    </citation>
    <scope>NUCLEOTIDE SEQUENCE [LARGE SCALE GENOMIC DNA]</scope>
    <source>
        <strain evidence="15 16">CBS 101466</strain>
    </source>
</reference>
<evidence type="ECO:0000256" key="9">
    <source>
        <dbReference type="ARBA" id="ARBA00023010"/>
    </source>
</evidence>
<dbReference type="RefSeq" id="XP_008710963.1">
    <property type="nucleotide sequence ID" value="XM_008712741.1"/>
</dbReference>
<evidence type="ECO:0000256" key="10">
    <source>
        <dbReference type="ARBA" id="ARBA00023132"/>
    </source>
</evidence>
<dbReference type="EMBL" id="KB822711">
    <property type="protein sequence ID" value="ETN46251.1"/>
    <property type="molecule type" value="Genomic_DNA"/>
</dbReference>
<dbReference type="OrthoDB" id="67850at2759"/>
<feature type="transmembrane region" description="Helical" evidence="14">
    <location>
        <begin position="29"/>
        <end position="48"/>
    </location>
</feature>
<gene>
    <name evidence="15" type="ORF">HMPREF1541_00435</name>
</gene>
<dbReference type="GO" id="GO:0015031">
    <property type="term" value="P:protein transport"/>
    <property type="evidence" value="ECO:0007669"/>
    <property type="project" value="UniProtKB-KW"/>
</dbReference>
<dbReference type="PANTHER" id="PTHR13269:SF6">
    <property type="entry name" value="NUCLEOPORIN NDC1"/>
    <property type="match status" value="1"/>
</dbReference>
<comment type="subcellular location">
    <subcellularLocation>
        <location evidence="1">Nucleus membrane</location>
        <topology evidence="1">Multi-pass membrane protein</topology>
    </subcellularLocation>
    <subcellularLocation>
        <location evidence="2">Nucleus</location>
        <location evidence="2">Nuclear pore complex</location>
    </subcellularLocation>
</comment>
<evidence type="ECO:0000313" key="15">
    <source>
        <dbReference type="EMBL" id="ETN46251.1"/>
    </source>
</evidence>
<keyword evidence="12" id="KW-0539">Nucleus</keyword>
<dbReference type="GO" id="GO:0106166">
    <property type="term" value="F:spindle pole body-nuclear membrane anchor activity"/>
    <property type="evidence" value="ECO:0007669"/>
    <property type="project" value="TreeGrafter"/>
</dbReference>
<dbReference type="GO" id="GO:0006999">
    <property type="term" value="P:nuclear pore organization"/>
    <property type="evidence" value="ECO:0007669"/>
    <property type="project" value="TreeGrafter"/>
</dbReference>
<evidence type="ECO:0000313" key="16">
    <source>
        <dbReference type="Proteomes" id="UP000030752"/>
    </source>
</evidence>
<evidence type="ECO:0000256" key="6">
    <source>
        <dbReference type="ARBA" id="ARBA00022816"/>
    </source>
</evidence>
<evidence type="ECO:0000256" key="3">
    <source>
        <dbReference type="ARBA" id="ARBA00005760"/>
    </source>
</evidence>
<dbReference type="InParanoid" id="W2SBZ4"/>
<dbReference type="GeneID" id="19967774"/>
<evidence type="ECO:0000256" key="5">
    <source>
        <dbReference type="ARBA" id="ARBA00022692"/>
    </source>
</evidence>
<sequence>MNAPSAATPAHIKPRAYKRFLTSAFHTRFVHAALLSLFICWDQAVLLAPNYDIFWSWFPLGPAGLRALLYFFAIIFIFILQVATVTVGKPTPTSPFQQVRQSLFSASTFKTCFWYIASAWWFTEVYIWSSSNMTWVTRGDMTMLDRLNERPIWFRAYFTMLGIVQAIKHVYFAQSTLQLPISEAPTPQAKDQRTHPISDTWVFLRSQSYGVALRCMISSVAVACGGPFVYTLLLRQPLWQAHLAIAKLFFNISRSGSRATGIPPIFGTMHTTIYAGFWLSMAWELSALSLVAYFKKPPVKNDIPWTSSGKDPNGSLLNGMKLKRGILKTFAFWELVVIAQNHPERRKAIFSDIDRPTGPVWSQMLAEGLKVIKQIDERIQPPPAANPANTEQNLATLPKILKAPRETTRIQEERNILSQKEKKDARARQRLLEIADDKIKQLGSHSEPLRLPNVPDTANFVGNAKGYFGWFFGSSNTSRINATVLGTPNSDSATIVDAIEGITRMLSASLQDDAYGKAMAGVPETVKQFTKTIVLIEGFLQQTPPDGNISDVELILRRLKSGLSELLSAFQMFLADTGLGIADLNAARKASGQLEAEKEEQKRLRTEAPRREPIEFDDAPEREAQPVESWREWNKPKSTTKLFPNYDPQPRTRRQISGGRAVNGHANGTLRSREMEQVR</sequence>
<dbReference type="InterPro" id="IPR019049">
    <property type="entry name" value="Nucleoporin_prot_Ndc1/Nup"/>
</dbReference>
<evidence type="ECO:0000256" key="2">
    <source>
        <dbReference type="ARBA" id="ARBA00004567"/>
    </source>
</evidence>
<protein>
    <recommendedName>
        <fullName evidence="17">Nuclear envelope protein</fullName>
    </recommendedName>
</protein>
<feature type="region of interest" description="Disordered" evidence="13">
    <location>
        <begin position="592"/>
        <end position="679"/>
    </location>
</feature>
<dbReference type="STRING" id="1220924.W2SBZ4"/>
<dbReference type="Pfam" id="PF09531">
    <property type="entry name" value="Ndc1_Nup"/>
    <property type="match status" value="1"/>
</dbReference>
<evidence type="ECO:0000256" key="4">
    <source>
        <dbReference type="ARBA" id="ARBA00022448"/>
    </source>
</evidence>
<keyword evidence="11 14" id="KW-0472">Membrane</keyword>
<feature type="compositionally biased region" description="Basic and acidic residues" evidence="13">
    <location>
        <begin position="595"/>
        <end position="635"/>
    </location>
</feature>
<dbReference type="GO" id="GO:0005816">
    <property type="term" value="C:spindle pole body"/>
    <property type="evidence" value="ECO:0007669"/>
    <property type="project" value="TreeGrafter"/>
</dbReference>
<keyword evidence="16" id="KW-1185">Reference proteome</keyword>
<evidence type="ECO:0000256" key="12">
    <source>
        <dbReference type="ARBA" id="ARBA00023242"/>
    </source>
</evidence>
<evidence type="ECO:0000256" key="8">
    <source>
        <dbReference type="ARBA" id="ARBA00022989"/>
    </source>
</evidence>